<evidence type="ECO:0000256" key="6">
    <source>
        <dbReference type="PROSITE-ProRule" id="PRU00169"/>
    </source>
</evidence>
<dbReference type="RefSeq" id="WP_284186659.1">
    <property type="nucleotide sequence ID" value="NZ_BSPX01000005.1"/>
</dbReference>
<comment type="caution">
    <text evidence="10">The sequence shown here is derived from an EMBL/GenBank/DDBJ whole genome shotgun (WGS) entry which is preliminary data.</text>
</comment>
<gene>
    <name evidence="10" type="ORF">GCM10007933_06430</name>
</gene>
<feature type="DNA-binding region" description="OmpR/PhoB-type" evidence="7">
    <location>
        <begin position="120"/>
        <end position="225"/>
    </location>
</feature>
<evidence type="ECO:0000256" key="4">
    <source>
        <dbReference type="ARBA" id="ARBA00023125"/>
    </source>
</evidence>
<dbReference type="SMART" id="SM00862">
    <property type="entry name" value="Trans_reg_C"/>
    <property type="match status" value="1"/>
</dbReference>
<dbReference type="Proteomes" id="UP001157167">
    <property type="component" value="Unassembled WGS sequence"/>
</dbReference>
<dbReference type="Gene3D" id="3.40.50.2300">
    <property type="match status" value="1"/>
</dbReference>
<dbReference type="InterPro" id="IPR011006">
    <property type="entry name" value="CheY-like_superfamily"/>
</dbReference>
<dbReference type="Pfam" id="PF00072">
    <property type="entry name" value="Response_reg"/>
    <property type="match status" value="1"/>
</dbReference>
<organism evidence="10 11">
    <name type="scientific">Zoogloea oryzae</name>
    <dbReference type="NCBI Taxonomy" id="310767"/>
    <lineage>
        <taxon>Bacteria</taxon>
        <taxon>Pseudomonadati</taxon>
        <taxon>Pseudomonadota</taxon>
        <taxon>Betaproteobacteria</taxon>
        <taxon>Rhodocyclales</taxon>
        <taxon>Zoogloeaceae</taxon>
        <taxon>Zoogloea</taxon>
    </lineage>
</organism>
<evidence type="ECO:0000313" key="10">
    <source>
        <dbReference type="EMBL" id="GLT21191.1"/>
    </source>
</evidence>
<dbReference type="InterPro" id="IPR001789">
    <property type="entry name" value="Sig_transdc_resp-reg_receiver"/>
</dbReference>
<dbReference type="PROSITE" id="PS51755">
    <property type="entry name" value="OMPR_PHOB"/>
    <property type="match status" value="1"/>
</dbReference>
<keyword evidence="4 7" id="KW-0238">DNA-binding</keyword>
<evidence type="ECO:0000256" key="5">
    <source>
        <dbReference type="ARBA" id="ARBA00023163"/>
    </source>
</evidence>
<keyword evidence="11" id="KW-1185">Reference proteome</keyword>
<dbReference type="PROSITE" id="PS50110">
    <property type="entry name" value="RESPONSE_REGULATORY"/>
    <property type="match status" value="1"/>
</dbReference>
<evidence type="ECO:0000259" key="9">
    <source>
        <dbReference type="PROSITE" id="PS51755"/>
    </source>
</evidence>
<dbReference type="InterPro" id="IPR016032">
    <property type="entry name" value="Sig_transdc_resp-reg_C-effctor"/>
</dbReference>
<accession>A0ABQ6F8G6</accession>
<dbReference type="SUPFAM" id="SSF46894">
    <property type="entry name" value="C-terminal effector domain of the bipartite response regulators"/>
    <property type="match status" value="1"/>
</dbReference>
<reference evidence="11" key="1">
    <citation type="journal article" date="2019" name="Int. J. Syst. Evol. Microbiol.">
        <title>The Global Catalogue of Microorganisms (GCM) 10K type strain sequencing project: providing services to taxonomists for standard genome sequencing and annotation.</title>
        <authorList>
            <consortium name="The Broad Institute Genomics Platform"/>
            <consortium name="The Broad Institute Genome Sequencing Center for Infectious Disease"/>
            <person name="Wu L."/>
            <person name="Ma J."/>
        </authorList>
    </citation>
    <scope>NUCLEOTIDE SEQUENCE [LARGE SCALE GENOMIC DNA]</scope>
    <source>
        <strain evidence="11">NBRC 102407</strain>
    </source>
</reference>
<keyword evidence="5" id="KW-0804">Transcription</keyword>
<feature type="domain" description="OmpR/PhoB-type" evidence="9">
    <location>
        <begin position="120"/>
        <end position="225"/>
    </location>
</feature>
<keyword evidence="3" id="KW-0805">Transcription regulation</keyword>
<dbReference type="Pfam" id="PF00486">
    <property type="entry name" value="Trans_reg_C"/>
    <property type="match status" value="1"/>
</dbReference>
<sequence>MTHEIIIVEDYGILREELTHFLNLHGYQTSGVNCGLALDDWLLDRGRPPDIAIIDLNLPGEDGLSISRRLRQAYPGMGLIILTGRKLPADRISGYDSGADIYLSKPISGEELVAALRSLQRRLHPEPKPVWRLARQSCTITSPCGTCSTLSPLESAILCALAASIDRTVDSSQLMLLCNDKATELEKNYLEVAISRLRRKLAPLQPDLDFPLIRAIRGKGYQLLIPLEIH</sequence>
<evidence type="ECO:0000259" key="8">
    <source>
        <dbReference type="PROSITE" id="PS50110"/>
    </source>
</evidence>
<dbReference type="InterPro" id="IPR001867">
    <property type="entry name" value="OmpR/PhoB-type_DNA-bd"/>
</dbReference>
<evidence type="ECO:0000256" key="7">
    <source>
        <dbReference type="PROSITE-ProRule" id="PRU01091"/>
    </source>
</evidence>
<evidence type="ECO:0000256" key="2">
    <source>
        <dbReference type="ARBA" id="ARBA00023012"/>
    </source>
</evidence>
<evidence type="ECO:0000256" key="1">
    <source>
        <dbReference type="ARBA" id="ARBA00022553"/>
    </source>
</evidence>
<feature type="modified residue" description="4-aspartylphosphate" evidence="6">
    <location>
        <position position="55"/>
    </location>
</feature>
<dbReference type="PANTHER" id="PTHR48111">
    <property type="entry name" value="REGULATOR OF RPOS"/>
    <property type="match status" value="1"/>
</dbReference>
<dbReference type="GO" id="GO:0003677">
    <property type="term" value="F:DNA binding"/>
    <property type="evidence" value="ECO:0007669"/>
    <property type="project" value="UniProtKB-KW"/>
</dbReference>
<dbReference type="InterPro" id="IPR039420">
    <property type="entry name" value="WalR-like"/>
</dbReference>
<evidence type="ECO:0000313" key="11">
    <source>
        <dbReference type="Proteomes" id="UP001157167"/>
    </source>
</evidence>
<dbReference type="PANTHER" id="PTHR48111:SF1">
    <property type="entry name" value="TWO-COMPONENT RESPONSE REGULATOR ORR33"/>
    <property type="match status" value="1"/>
</dbReference>
<dbReference type="InterPro" id="IPR036388">
    <property type="entry name" value="WH-like_DNA-bd_sf"/>
</dbReference>
<dbReference type="Gene3D" id="1.10.10.10">
    <property type="entry name" value="Winged helix-like DNA-binding domain superfamily/Winged helix DNA-binding domain"/>
    <property type="match status" value="1"/>
</dbReference>
<dbReference type="CDD" id="cd00383">
    <property type="entry name" value="trans_reg_C"/>
    <property type="match status" value="1"/>
</dbReference>
<evidence type="ECO:0000256" key="3">
    <source>
        <dbReference type="ARBA" id="ARBA00023015"/>
    </source>
</evidence>
<dbReference type="SMART" id="SM00448">
    <property type="entry name" value="REC"/>
    <property type="match status" value="1"/>
</dbReference>
<dbReference type="SUPFAM" id="SSF52172">
    <property type="entry name" value="CheY-like"/>
    <property type="match status" value="1"/>
</dbReference>
<protein>
    <submittedName>
        <fullName evidence="10">DNA-binding response regulator</fullName>
    </submittedName>
</protein>
<dbReference type="EMBL" id="BSPX01000005">
    <property type="protein sequence ID" value="GLT21191.1"/>
    <property type="molecule type" value="Genomic_DNA"/>
</dbReference>
<name>A0ABQ6F8G6_9RHOO</name>
<keyword evidence="2" id="KW-0902">Two-component regulatory system</keyword>
<feature type="domain" description="Response regulatory" evidence="8">
    <location>
        <begin position="4"/>
        <end position="120"/>
    </location>
</feature>
<keyword evidence="1 6" id="KW-0597">Phosphoprotein</keyword>
<proteinExistence type="predicted"/>